<evidence type="ECO:0000313" key="2">
    <source>
        <dbReference type="Proteomes" id="UP000241201"/>
    </source>
</evidence>
<dbReference type="Pfam" id="PF05135">
    <property type="entry name" value="Phage_connect_1"/>
    <property type="match status" value="1"/>
</dbReference>
<comment type="caution">
    <text evidence="1">The sequence shown here is derived from an EMBL/GenBank/DDBJ whole genome shotgun (WGS) entry which is preliminary data.</text>
</comment>
<evidence type="ECO:0000313" key="1">
    <source>
        <dbReference type="EMBL" id="PST41691.1"/>
    </source>
</evidence>
<proteinExistence type="predicted"/>
<dbReference type="AlphaFoldDB" id="A0A2T3G2L9"/>
<dbReference type="Proteomes" id="UP000241201">
    <property type="component" value="Unassembled WGS sequence"/>
</dbReference>
<reference evidence="2" key="1">
    <citation type="submission" date="2018-03" db="EMBL/GenBank/DDBJ databases">
        <title>Lachnoclostridium SNUG30370 gen.nov., sp.nov., isolated from human faeces.</title>
        <authorList>
            <person name="Seo B."/>
            <person name="Jeon K."/>
            <person name="Ko G."/>
        </authorList>
    </citation>
    <scope>NUCLEOTIDE SEQUENCE [LARGE SCALE GENOMIC DNA]</scope>
    <source>
        <strain evidence="2">SNUG30370</strain>
    </source>
</reference>
<dbReference type="InterPro" id="IPR021146">
    <property type="entry name" value="Phage_gp6-like_head-tail"/>
</dbReference>
<organism evidence="1 2">
    <name type="scientific">Faecalibacillus faecis</name>
    <dbReference type="NCBI Taxonomy" id="1982628"/>
    <lineage>
        <taxon>Bacteria</taxon>
        <taxon>Bacillati</taxon>
        <taxon>Bacillota</taxon>
        <taxon>Erysipelotrichia</taxon>
        <taxon>Erysipelotrichales</taxon>
        <taxon>Coprobacillaceae</taxon>
        <taxon>Faecalibacillus</taxon>
    </lineage>
</organism>
<dbReference type="EMBL" id="PYLP01000002">
    <property type="protein sequence ID" value="PST41691.1"/>
    <property type="molecule type" value="Genomic_DNA"/>
</dbReference>
<name>A0A2T3G2L9_9FIRM</name>
<gene>
    <name evidence="1" type="ORF">C7U55_02585</name>
</gene>
<keyword evidence="2" id="KW-1185">Reference proteome</keyword>
<evidence type="ECO:0008006" key="3">
    <source>
        <dbReference type="Google" id="ProtNLM"/>
    </source>
</evidence>
<dbReference type="RefSeq" id="WP_106987217.1">
    <property type="nucleotide sequence ID" value="NZ_DAWBWI010000166.1"/>
</dbReference>
<protein>
    <recommendedName>
        <fullName evidence="3">Phage head-tail adapter protein</fullName>
    </recommendedName>
</protein>
<accession>A0A2T3G2L9</accession>
<dbReference type="GeneID" id="77469993"/>
<sequence>MAIIDDVTALLGFPEEKPNRTLDVIIRLTTNRLKTLLDVEEVPTELEYIVTEVSIVRYNKIGSEGVTSHSVEGETMSFSDNDFKGYLNDIEVWKNKKNEVKGVVKFL</sequence>